<sequence length="582" mass="65563">MTHKIALSAALTLTLLCSPQLLAQQFKLLIIDGQNNHQIWPKSTAMMKRNLEDSGLFKVDVERSHYTWRGEQYIKQHSLSLETVSTEQPVADPNFTPDFSDYDVVISNFGWKSSDWPTETQKAFEQYMKDGGGFVSVHAANNAFPNWQAYNKMIGVGGWGGRNEHSGPMIYLDKTGQVIRDNTKGKAGTHGEKGEFLIQLTEPHPITKGLPTQWLHSRDEIYGKLRGPAKNMTVLASAYSDPKARGTGRYEPVMMALTYGEGRVFHTTLGHDENAFDDVGFMTTLIRGAEWAASGAVTYPVPKDFPTQHNTSSRTFHSEEWVELLDLDLAQWDVFVGVPHTRVKGLPVGTPQADKPKEGVPLGLNNDPKNVVTVTEVDGKPQLNISGEIYAGITTRKYFENFHFSAEVKWGEKKWAPRENAKRDSGLLYHASGEHGRFWNVWKRCVEYQIQEGDFGDLFMLAGTGGTVRVKDLKQEKKWDPKHGWDPSMPYQRSGRVKRSENFEKPHGEWNLVEVYAVGQQAVHLVNGEPVLAIDEIRMNGNEPLTGGEIQLQSEGAEVYYRNVKIRNIEEIPEYLRNQTGL</sequence>
<organism evidence="5 6">
    <name type="scientific">Echinimonas agarilytica</name>
    <dbReference type="NCBI Taxonomy" id="1215918"/>
    <lineage>
        <taxon>Bacteria</taxon>
        <taxon>Pseudomonadati</taxon>
        <taxon>Pseudomonadota</taxon>
        <taxon>Gammaproteobacteria</taxon>
        <taxon>Alteromonadales</taxon>
        <taxon>Echinimonadaceae</taxon>
        <taxon>Echinimonas</taxon>
    </lineage>
</organism>
<dbReference type="SUPFAM" id="SSF52317">
    <property type="entry name" value="Class I glutamine amidotransferase-like"/>
    <property type="match status" value="1"/>
</dbReference>
<feature type="signal peptide" evidence="2">
    <location>
        <begin position="1"/>
        <end position="23"/>
    </location>
</feature>
<proteinExistence type="predicted"/>
<dbReference type="GO" id="GO:0016787">
    <property type="term" value="F:hydrolase activity"/>
    <property type="evidence" value="ECO:0007669"/>
    <property type="project" value="InterPro"/>
</dbReference>
<evidence type="ECO:0000259" key="3">
    <source>
        <dbReference type="Pfam" id="PF06283"/>
    </source>
</evidence>
<dbReference type="InterPro" id="IPR029062">
    <property type="entry name" value="Class_I_gatase-like"/>
</dbReference>
<name>A0AA41W3M8_9GAMM</name>
<dbReference type="Gene3D" id="3.40.50.880">
    <property type="match status" value="1"/>
</dbReference>
<dbReference type="RefSeq" id="WP_251259538.1">
    <property type="nucleotide sequence ID" value="NZ_JAMQGP010000001.1"/>
</dbReference>
<dbReference type="AlphaFoldDB" id="A0AA41W3M8"/>
<comment type="caution">
    <text evidence="5">The sequence shown here is derived from an EMBL/GenBank/DDBJ whole genome shotgun (WGS) entry which is preliminary data.</text>
</comment>
<keyword evidence="6" id="KW-1185">Reference proteome</keyword>
<dbReference type="Pfam" id="PF06283">
    <property type="entry name" value="ThuA"/>
    <property type="match status" value="1"/>
</dbReference>
<evidence type="ECO:0000256" key="2">
    <source>
        <dbReference type="SAM" id="SignalP"/>
    </source>
</evidence>
<dbReference type="PANTHER" id="PTHR40469:SF2">
    <property type="entry name" value="GALACTOSE-BINDING DOMAIN-LIKE SUPERFAMILY PROTEIN"/>
    <property type="match status" value="1"/>
</dbReference>
<accession>A0AA41W3M8</accession>
<keyword evidence="2" id="KW-0732">Signal</keyword>
<dbReference type="Pfam" id="PF06439">
    <property type="entry name" value="3keto-disac_hyd"/>
    <property type="match status" value="1"/>
</dbReference>
<feature type="domain" description="3-keto-alpha-glucoside-1,2-lyase/3-keto-2-hydroxy-glucal hydratase" evidence="4">
    <location>
        <begin position="377"/>
        <end position="567"/>
    </location>
</feature>
<dbReference type="EMBL" id="JAMQGP010000001">
    <property type="protein sequence ID" value="MCM2678216.1"/>
    <property type="molecule type" value="Genomic_DNA"/>
</dbReference>
<dbReference type="Proteomes" id="UP001165393">
    <property type="component" value="Unassembled WGS sequence"/>
</dbReference>
<feature type="domain" description="ThuA-like" evidence="3">
    <location>
        <begin position="29"/>
        <end position="292"/>
    </location>
</feature>
<evidence type="ECO:0000259" key="4">
    <source>
        <dbReference type="Pfam" id="PF06439"/>
    </source>
</evidence>
<evidence type="ECO:0000313" key="5">
    <source>
        <dbReference type="EMBL" id="MCM2678216.1"/>
    </source>
</evidence>
<dbReference type="InterPro" id="IPR010496">
    <property type="entry name" value="AL/BT2_dom"/>
</dbReference>
<dbReference type="Gene3D" id="2.60.120.560">
    <property type="entry name" value="Exo-inulinase, domain 1"/>
    <property type="match status" value="1"/>
</dbReference>
<reference evidence="5 6" key="1">
    <citation type="journal article" date="2013" name="Antonie Van Leeuwenhoek">
        <title>Echinimonas agarilytica gen. nov., sp. nov., a new gammaproteobacterium isolated from the sea urchin Strongylocentrotus intermedius.</title>
        <authorList>
            <person name="Nedashkovskaya O.I."/>
            <person name="Stenkova A.M."/>
            <person name="Zhukova N.V."/>
            <person name="Van Trappen S."/>
            <person name="Lee J.S."/>
            <person name="Kim S.B."/>
        </authorList>
    </citation>
    <scope>NUCLEOTIDE SEQUENCE [LARGE SCALE GENOMIC DNA]</scope>
    <source>
        <strain evidence="5 6">KMM 6351</strain>
    </source>
</reference>
<evidence type="ECO:0000313" key="6">
    <source>
        <dbReference type="Proteomes" id="UP001165393"/>
    </source>
</evidence>
<dbReference type="PANTHER" id="PTHR40469">
    <property type="entry name" value="SECRETED GLYCOSYL HYDROLASE"/>
    <property type="match status" value="1"/>
</dbReference>
<gene>
    <name evidence="5" type="ORF">NAF29_00830</name>
</gene>
<feature type="chain" id="PRO_5041305792" evidence="2">
    <location>
        <begin position="24"/>
        <end position="582"/>
    </location>
</feature>
<evidence type="ECO:0000256" key="1">
    <source>
        <dbReference type="SAM" id="MobiDB-lite"/>
    </source>
</evidence>
<feature type="region of interest" description="Disordered" evidence="1">
    <location>
        <begin position="347"/>
        <end position="366"/>
    </location>
</feature>
<dbReference type="InterPro" id="IPR029010">
    <property type="entry name" value="ThuA-like"/>
</dbReference>
<protein>
    <submittedName>
        <fullName evidence="5">ThuA domain-containing protein</fullName>
    </submittedName>
</protein>